<name>A0A7H0H332_9ACTN</name>
<evidence type="ECO:0000313" key="5">
    <source>
        <dbReference type="Proteomes" id="UP000516117"/>
    </source>
</evidence>
<dbReference type="InterPro" id="IPR008462">
    <property type="entry name" value="CsbD"/>
</dbReference>
<feature type="domain" description="CsbD-like" evidence="3">
    <location>
        <begin position="40"/>
        <end position="83"/>
    </location>
</feature>
<feature type="region of interest" description="Disordered" evidence="2">
    <location>
        <begin position="1"/>
        <end position="89"/>
    </location>
</feature>
<dbReference type="Gene3D" id="1.10.1470.10">
    <property type="entry name" value="YjbJ"/>
    <property type="match status" value="1"/>
</dbReference>
<evidence type="ECO:0000259" key="3">
    <source>
        <dbReference type="Pfam" id="PF05532"/>
    </source>
</evidence>
<organism evidence="4 5">
    <name type="scientific">Tessaracoccus defluvii</name>
    <dbReference type="NCBI Taxonomy" id="1285901"/>
    <lineage>
        <taxon>Bacteria</taxon>
        <taxon>Bacillati</taxon>
        <taxon>Actinomycetota</taxon>
        <taxon>Actinomycetes</taxon>
        <taxon>Propionibacteriales</taxon>
        <taxon>Propionibacteriaceae</taxon>
        <taxon>Tessaracoccus</taxon>
    </lineage>
</organism>
<reference evidence="4 5" key="1">
    <citation type="submission" date="2020-08" db="EMBL/GenBank/DDBJ databases">
        <title>Genome sequence of Tessaracoccus defluvii JCM 17540T.</title>
        <authorList>
            <person name="Hyun D.-W."/>
            <person name="Bae J.-W."/>
        </authorList>
    </citation>
    <scope>NUCLEOTIDE SEQUENCE [LARGE SCALE GENOMIC DNA]</scope>
    <source>
        <strain evidence="4 5">JCM 17540</strain>
    </source>
</reference>
<accession>A0A7H0H332</accession>
<protein>
    <submittedName>
        <fullName evidence="4">CsbD family protein</fullName>
    </submittedName>
</protein>
<feature type="compositionally biased region" description="Basic and acidic residues" evidence="2">
    <location>
        <begin position="24"/>
        <end position="44"/>
    </location>
</feature>
<evidence type="ECO:0000256" key="2">
    <source>
        <dbReference type="SAM" id="MobiDB-lite"/>
    </source>
</evidence>
<dbReference type="KEGG" id="tdf:H9L22_11725"/>
<dbReference type="EMBL" id="CP060789">
    <property type="protein sequence ID" value="QNP54948.1"/>
    <property type="molecule type" value="Genomic_DNA"/>
</dbReference>
<evidence type="ECO:0000256" key="1">
    <source>
        <dbReference type="ARBA" id="ARBA00009129"/>
    </source>
</evidence>
<dbReference type="Proteomes" id="UP000516117">
    <property type="component" value="Chromosome"/>
</dbReference>
<dbReference type="AlphaFoldDB" id="A0A7H0H332"/>
<dbReference type="SUPFAM" id="SSF69047">
    <property type="entry name" value="Hypothetical protein YjbJ"/>
    <property type="match status" value="1"/>
</dbReference>
<dbReference type="Pfam" id="PF05532">
    <property type="entry name" value="CsbD"/>
    <property type="match status" value="1"/>
</dbReference>
<feature type="compositionally biased region" description="Basic and acidic residues" evidence="2">
    <location>
        <begin position="1"/>
        <end position="10"/>
    </location>
</feature>
<evidence type="ECO:0000313" key="4">
    <source>
        <dbReference type="EMBL" id="QNP54948.1"/>
    </source>
</evidence>
<feature type="compositionally biased region" description="Basic and acidic residues" evidence="2">
    <location>
        <begin position="56"/>
        <end position="75"/>
    </location>
</feature>
<comment type="similarity">
    <text evidence="1">Belongs to the UPF0337 (CsbD) family.</text>
</comment>
<sequence>MTTYPRDENRPGQGHADLTEELERETGVRQGEGHDRTAGDKVEDATNEFAGKVKQKFGDMTDDERLQSEGTRQELEADANQTTDRDDRR</sequence>
<dbReference type="InterPro" id="IPR036629">
    <property type="entry name" value="YjbJ_sf"/>
</dbReference>
<proteinExistence type="inferred from homology"/>
<keyword evidence="5" id="KW-1185">Reference proteome</keyword>
<dbReference type="RefSeq" id="WP_187720084.1">
    <property type="nucleotide sequence ID" value="NZ_BAABBL010000004.1"/>
</dbReference>
<gene>
    <name evidence="4" type="ORF">H9L22_11725</name>
</gene>